<dbReference type="Gene3D" id="3.30.70.120">
    <property type="match status" value="1"/>
</dbReference>
<dbReference type="RefSeq" id="WP_323579030.1">
    <property type="nucleotide sequence ID" value="NZ_JAYGJQ010000003.1"/>
</dbReference>
<dbReference type="InterPro" id="IPR036069">
    <property type="entry name" value="DUF34/NIF3_sf"/>
</dbReference>
<dbReference type="EMBL" id="JAYGJQ010000003">
    <property type="protein sequence ID" value="MEA9358562.1"/>
    <property type="molecule type" value="Genomic_DNA"/>
</dbReference>
<accession>A0ABU5W165</accession>
<dbReference type="SUPFAM" id="SSF102705">
    <property type="entry name" value="NIF3 (NGG1p interacting factor 3)-like"/>
    <property type="match status" value="1"/>
</dbReference>
<reference evidence="1 2" key="1">
    <citation type="submission" date="2023-11" db="EMBL/GenBank/DDBJ databases">
        <title>A Novel Polar Bacteriovorax (B. antarcticus) Isolated from the Biocrust in Antarctica.</title>
        <authorList>
            <person name="Mun W."/>
            <person name="Choi S.Y."/>
            <person name="Mitchell R.J."/>
        </authorList>
    </citation>
    <scope>NUCLEOTIDE SEQUENCE [LARGE SCALE GENOMIC DNA]</scope>
    <source>
        <strain evidence="1 2">PP10</strain>
    </source>
</reference>
<name>A0ABU5W165_9BACT</name>
<dbReference type="Proteomes" id="UP001302274">
    <property type="component" value="Unassembled WGS sequence"/>
</dbReference>
<gene>
    <name evidence="1" type="ORF">SHI21_20160</name>
</gene>
<organism evidence="1 2">
    <name type="scientific">Bacteriovorax antarcticus</name>
    <dbReference type="NCBI Taxonomy" id="3088717"/>
    <lineage>
        <taxon>Bacteria</taxon>
        <taxon>Pseudomonadati</taxon>
        <taxon>Bdellovibrionota</taxon>
        <taxon>Bacteriovoracia</taxon>
        <taxon>Bacteriovoracales</taxon>
        <taxon>Bacteriovoracaceae</taxon>
        <taxon>Bacteriovorax</taxon>
    </lineage>
</organism>
<dbReference type="InterPro" id="IPR015867">
    <property type="entry name" value="N-reg_PII/ATP_PRibTrfase_C"/>
</dbReference>
<evidence type="ECO:0008006" key="3">
    <source>
        <dbReference type="Google" id="ProtNLM"/>
    </source>
</evidence>
<protein>
    <recommendedName>
        <fullName evidence="3">NGG1p interacting factor NIF3</fullName>
    </recommendedName>
</protein>
<dbReference type="PANTHER" id="PTHR41774">
    <property type="match status" value="1"/>
</dbReference>
<proteinExistence type="predicted"/>
<comment type="caution">
    <text evidence="1">The sequence shown here is derived from an EMBL/GenBank/DDBJ whole genome shotgun (WGS) entry which is preliminary data.</text>
</comment>
<keyword evidence="2" id="KW-1185">Reference proteome</keyword>
<evidence type="ECO:0000313" key="2">
    <source>
        <dbReference type="Proteomes" id="UP001302274"/>
    </source>
</evidence>
<sequence>MLKLTFYVPVEFKEVVKNALFDVGVGRIGNYDRCSFETEGQGQFRALEGANPTIGKVGDVEKISEVRVEMVMDDHILSIAVKALKNSHPYETPAYDVVKCMEA</sequence>
<dbReference type="PANTHER" id="PTHR41774:SF1">
    <property type="entry name" value="NGG1P INTERACTING FACTOR NIF3"/>
    <property type="match status" value="1"/>
</dbReference>
<evidence type="ECO:0000313" key="1">
    <source>
        <dbReference type="EMBL" id="MEA9358562.1"/>
    </source>
</evidence>